<name>A0A830I1Z7_9CHLO</name>
<dbReference type="AlphaFoldDB" id="A0A830I1Z7"/>
<accession>A0A830I1Z7</accession>
<dbReference type="PANTHER" id="PTHR11842:SF10">
    <property type="entry name" value="MITOTIC SPINDLE ASSEMBLY CHECKPOINT PROTEIN MAD2B"/>
    <property type="match status" value="1"/>
</dbReference>
<organism evidence="3 4">
    <name type="scientific">Pycnococcus provasolii</name>
    <dbReference type="NCBI Taxonomy" id="41880"/>
    <lineage>
        <taxon>Eukaryota</taxon>
        <taxon>Viridiplantae</taxon>
        <taxon>Chlorophyta</taxon>
        <taxon>Pseudoscourfieldiophyceae</taxon>
        <taxon>Pseudoscourfieldiales</taxon>
        <taxon>Pycnococcaceae</taxon>
        <taxon>Pycnococcus</taxon>
    </lineage>
</organism>
<dbReference type="InterPro" id="IPR003511">
    <property type="entry name" value="HORMA_dom"/>
</dbReference>
<dbReference type="GO" id="GO:0016035">
    <property type="term" value="C:zeta DNA polymerase complex"/>
    <property type="evidence" value="ECO:0007669"/>
    <property type="project" value="TreeGrafter"/>
</dbReference>
<feature type="region of interest" description="Disordered" evidence="1">
    <location>
        <begin position="1"/>
        <end position="26"/>
    </location>
</feature>
<feature type="compositionally biased region" description="Low complexity" evidence="1">
    <location>
        <begin position="16"/>
        <end position="26"/>
    </location>
</feature>
<dbReference type="PROSITE" id="PS50815">
    <property type="entry name" value="HORMA"/>
    <property type="match status" value="1"/>
</dbReference>
<dbReference type="InterPro" id="IPR036570">
    <property type="entry name" value="HORMA_dom_sf"/>
</dbReference>
<dbReference type="SUPFAM" id="SSF56019">
    <property type="entry name" value="The spindle assembly checkpoint protein mad2"/>
    <property type="match status" value="1"/>
</dbReference>
<dbReference type="OrthoDB" id="21254at2759"/>
<feature type="domain" description="HORMA" evidence="2">
    <location>
        <begin position="31"/>
        <end position="227"/>
    </location>
</feature>
<reference evidence="3" key="1">
    <citation type="submission" date="2020-10" db="EMBL/GenBank/DDBJ databases">
        <title>Unveiling of a novel bifunctional photoreceptor, Dualchrome1, isolated from a cosmopolitan green alga.</title>
        <authorList>
            <person name="Suzuki S."/>
            <person name="Kawachi M."/>
        </authorList>
    </citation>
    <scope>NUCLEOTIDE SEQUENCE</scope>
    <source>
        <strain evidence="3">NIES 2893</strain>
    </source>
</reference>
<evidence type="ECO:0000313" key="3">
    <source>
        <dbReference type="EMBL" id="GHP11089.1"/>
    </source>
</evidence>
<comment type="caution">
    <text evidence="3">The sequence shown here is derived from an EMBL/GenBank/DDBJ whole genome shotgun (WGS) entry which is preliminary data.</text>
</comment>
<evidence type="ECO:0000259" key="2">
    <source>
        <dbReference type="PROSITE" id="PS50815"/>
    </source>
</evidence>
<dbReference type="Gene3D" id="3.30.900.10">
    <property type="entry name" value="HORMA domain"/>
    <property type="match status" value="1"/>
</dbReference>
<keyword evidence="4" id="KW-1185">Reference proteome</keyword>
<protein>
    <submittedName>
        <fullName evidence="3">MAD2 mitotic arrest deficient-like 2</fullName>
    </submittedName>
</protein>
<evidence type="ECO:0000256" key="1">
    <source>
        <dbReference type="SAM" id="MobiDB-lite"/>
    </source>
</evidence>
<dbReference type="PANTHER" id="PTHR11842">
    <property type="entry name" value="MITOTIC SPINDLE ASSEMBLY CHECKPOINT PROTEIN MAD2"/>
    <property type="match status" value="1"/>
</dbReference>
<dbReference type="InterPro" id="IPR045091">
    <property type="entry name" value="Mad2-like"/>
</dbReference>
<gene>
    <name evidence="3" type="ORF">PPROV_000981900</name>
</gene>
<evidence type="ECO:0000313" key="4">
    <source>
        <dbReference type="Proteomes" id="UP000660262"/>
    </source>
</evidence>
<dbReference type="Proteomes" id="UP000660262">
    <property type="component" value="Unassembled WGS sequence"/>
</dbReference>
<proteinExistence type="predicted"/>
<sequence>MSSHHDNSVLHTAVPSSTSNQQQQQQQQQSTSIATLLCDFFEIFTYSILHMRLVYPQTLFTLKRFHNIPVYVAAHPRLQAYVASNIRALIPFIAAASVRRLDVVLVDRLDSNREIERYVCEFEVETTSAQTTQTSATSAADIARQLSLFVAKLKACESMLGPAPSTRARQLSFELQAHADRADAGSDVWVEDEHALLCAYQPADASTTQVVPVKAMERPGVKVRMRCEHKR</sequence>
<dbReference type="EMBL" id="BNJQ01000032">
    <property type="protein sequence ID" value="GHP11089.1"/>
    <property type="molecule type" value="Genomic_DNA"/>
</dbReference>